<keyword evidence="1" id="KW-0328">Glycosyltransferase</keyword>
<reference evidence="1" key="2">
    <citation type="journal article" date="2002" name="Arch. Microbiol.">
        <title>Genetic and biochemical characterization of exopolysaccharide biosynthesis by Lactobacillus delbrueckii subsp. bulgaricus.</title>
        <authorList>
            <person name="Lamothe G.T."/>
            <person name="Jolly L."/>
            <person name="Mollet B."/>
            <person name="Stingele F."/>
        </authorList>
    </citation>
    <scope>NUCLEOTIDE SEQUENCE</scope>
</reference>
<protein>
    <submittedName>
        <fullName evidence="1">Alpha(1,2)galactosyltransferase EpsI</fullName>
    </submittedName>
</protein>
<accession>Q9F0B9</accession>
<dbReference type="InterPro" id="IPR008441">
    <property type="entry name" value="AfumC-like_glycosyl_Trfase"/>
</dbReference>
<dbReference type="GO" id="GO:0016757">
    <property type="term" value="F:glycosyltransferase activity"/>
    <property type="evidence" value="ECO:0007669"/>
    <property type="project" value="UniProtKB-KW"/>
</dbReference>
<dbReference type="SUPFAM" id="SSF53448">
    <property type="entry name" value="Nucleotide-diphospho-sugar transferases"/>
    <property type="match status" value="1"/>
</dbReference>
<reference evidence="1" key="1">
    <citation type="thesis" date="2000" institute="Lausanne University" country="Switzerland">
        <title>Molecular characterisation of exopolysaccharide biosynthesis by Lactobacillus delbrueckii subsp. bulgaricus.</title>
        <authorList>
            <person name="Lamothe G.T."/>
        </authorList>
    </citation>
    <scope>NUCLEOTIDE SEQUENCE</scope>
</reference>
<sequence length="289" mass="34616">MYKNDLSFVMSKILGRLPAKRISDKFNIYRHQQIRKQLTPVFDEAYETFTRYDSHKVNDTIWIFWWQGEDSMPKVVKKCYRSIQQNRGKKNIVLITQDNIKQYTDIPKFIYDKLDKGVITYTHFSDIVRANLIKNNGGLWMDATLYVTSSLDNIDLKKLFYCSGYPADTFNVSFGRWTGFFMGGPSGMDLFSFMDRLYEVYWRDHEKLFDYFLIDYGLDYAWKKDLSSFKSLEESYKQNNPHLFDLQGMLNQPYDDKEWKRITSDTSVFKLSYKKKVDFDKKESYYNRL</sequence>
<organism evidence="1">
    <name type="scientific">Lactobacillus delbrueckii subsp. bulgaricus</name>
    <dbReference type="NCBI Taxonomy" id="1585"/>
    <lineage>
        <taxon>Bacteria</taxon>
        <taxon>Bacillati</taxon>
        <taxon>Bacillota</taxon>
        <taxon>Bacilli</taxon>
        <taxon>Lactobacillales</taxon>
        <taxon>Lactobacillaceae</taxon>
        <taxon>Lactobacillus</taxon>
    </lineage>
</organism>
<dbReference type="AlphaFoldDB" id="Q9F0B9"/>
<dbReference type="CAZy" id="GT32">
    <property type="family name" value="Glycosyltransferase Family 32"/>
</dbReference>
<proteinExistence type="predicted"/>
<dbReference type="RefSeq" id="WP_231542941.1">
    <property type="nucleotide sequence ID" value="NZ_CP102529.1"/>
</dbReference>
<dbReference type="Pfam" id="PF05704">
    <property type="entry name" value="Caps_synth"/>
    <property type="match status" value="1"/>
</dbReference>
<gene>
    <name evidence="1" type="primary">epsI</name>
</gene>
<evidence type="ECO:0000313" key="1">
    <source>
        <dbReference type="EMBL" id="AAG44713.1"/>
    </source>
</evidence>
<name>Q9F0B9_LACDE</name>
<dbReference type="Gene3D" id="3.90.550.20">
    <property type="match status" value="1"/>
</dbReference>
<dbReference type="EMBL" id="AF267127">
    <property type="protein sequence ID" value="AAG44713.1"/>
    <property type="molecule type" value="Genomic_DNA"/>
</dbReference>
<dbReference type="InterPro" id="IPR029044">
    <property type="entry name" value="Nucleotide-diphossugar_trans"/>
</dbReference>
<keyword evidence="1" id="KW-0808">Transferase</keyword>